<dbReference type="HOGENOM" id="CLU_822889_0_0_4"/>
<gene>
    <name evidence="1" type="ordered locus">CAP2UW1_0867</name>
</gene>
<dbReference type="Pfam" id="PF24251">
    <property type="entry name" value="DUF7453"/>
    <property type="match status" value="1"/>
</dbReference>
<dbReference type="InterPro" id="IPR055876">
    <property type="entry name" value="DUF7453"/>
</dbReference>
<dbReference type="EMBL" id="CP001715">
    <property type="protein sequence ID" value="ACV34205.1"/>
    <property type="molecule type" value="Genomic_DNA"/>
</dbReference>
<evidence type="ECO:0008006" key="2">
    <source>
        <dbReference type="Google" id="ProtNLM"/>
    </source>
</evidence>
<dbReference type="OrthoDB" id="5455375at2"/>
<dbReference type="AlphaFoldDB" id="C7RNR9"/>
<accession>C7RNR9</accession>
<evidence type="ECO:0000313" key="1">
    <source>
        <dbReference type="EMBL" id="ACV34205.1"/>
    </source>
</evidence>
<protein>
    <recommendedName>
        <fullName evidence="2">PEP-CTERM protein-sorting domain-containing protein</fullName>
    </recommendedName>
</protein>
<sequence>MTKEKLCQFSIGVDNGGTIVFWGQNRGIGQPTGIYSNRSGQLLPIVNAVTTIPDSGGSSFYVNNLTTYSFKNDRLAFIGSTGYPDSPYPLVNEGLFVERSGGALDKLADRTTQAPGGAAGTFTSFVGGTGLLAFNGQEVTFNARTSVTNRIGLYRTQGGTIETVADVHTPVPERPGSTFGDGFRLDVDGHTLAFTDSGNGVYKDVGAGLQKVADVNTRVPGSDLFSFGQRIENVSISNGNVAFDWGSQGVYIEYEGQLAKVIAQGDTLDGKVVNSTAMSSDALSGNRLAFFASFSDGSEGVYVATAVPEASEAAMLLAGLGVIGVIAHRRRQINDVV</sequence>
<dbReference type="STRING" id="522306.CAP2UW1_0867"/>
<dbReference type="KEGG" id="app:CAP2UW1_0867"/>
<reference evidence="1" key="2">
    <citation type="submission" date="2009-09" db="EMBL/GenBank/DDBJ databases">
        <title>Complete sequence of chromosome of Candidatus Accumulibacter phosphatis clade IIA str. UW-1.</title>
        <authorList>
            <consortium name="US DOE Joint Genome Institute"/>
            <person name="Martin H.G."/>
            <person name="Ivanova N."/>
            <person name="Kunin V."/>
            <person name="Warnecke F."/>
            <person name="Barry K."/>
            <person name="He S."/>
            <person name="Salamov A."/>
            <person name="Szeto E."/>
            <person name="Dalin E."/>
            <person name="Pangilinan J.L."/>
            <person name="Lapidus A."/>
            <person name="Lowry S."/>
            <person name="Kyrpides N.C."/>
            <person name="McMahon K.D."/>
            <person name="Hugenholtz P."/>
        </authorList>
    </citation>
    <scope>NUCLEOTIDE SEQUENCE [LARGE SCALE GENOMIC DNA]</scope>
    <source>
        <strain evidence="1">UW-1</strain>
    </source>
</reference>
<reference evidence="1" key="1">
    <citation type="submission" date="2009-08" db="EMBL/GenBank/DDBJ databases">
        <authorList>
            <consortium name="US DOE Joint Genome Institute"/>
            <person name="Lucas S."/>
            <person name="Copeland A."/>
            <person name="Lapidus A."/>
            <person name="Glavina del Rio T."/>
            <person name="Dalin E."/>
            <person name="Tice H."/>
            <person name="Bruce D."/>
            <person name="Barry K."/>
            <person name="Pitluck S."/>
            <person name="Lowry S."/>
            <person name="Larimer F."/>
            <person name="Land M."/>
            <person name="Hauser L."/>
            <person name="Kyrpides N."/>
            <person name="Ivanova N."/>
            <person name="McMahon K.D."/>
            <person name="Hugenholtz P."/>
        </authorList>
    </citation>
    <scope>NUCLEOTIDE SEQUENCE</scope>
    <source>
        <strain evidence="1">UW-1</strain>
    </source>
</reference>
<name>C7RNR9_ACCRE</name>
<organism evidence="1">
    <name type="scientific">Accumulibacter regalis</name>
    <dbReference type="NCBI Taxonomy" id="522306"/>
    <lineage>
        <taxon>Bacteria</taxon>
        <taxon>Pseudomonadati</taxon>
        <taxon>Pseudomonadota</taxon>
        <taxon>Betaproteobacteria</taxon>
        <taxon>Candidatus Accumulibacter</taxon>
    </lineage>
</organism>
<proteinExistence type="predicted"/>
<dbReference type="eggNOG" id="ENOG5033F5U">
    <property type="taxonomic scope" value="Bacteria"/>
</dbReference>